<evidence type="ECO:0000256" key="8">
    <source>
        <dbReference type="ARBA" id="ARBA00023125"/>
    </source>
</evidence>
<keyword evidence="6" id="KW-0408">Iron</keyword>
<dbReference type="GO" id="GO:0046872">
    <property type="term" value="F:metal ion binding"/>
    <property type="evidence" value="ECO:0007669"/>
    <property type="project" value="UniProtKB-KW"/>
</dbReference>
<dbReference type="GO" id="GO:0141166">
    <property type="term" value="P:chromosomal 5-methylcytosine DNA demethylation pathway"/>
    <property type="evidence" value="ECO:0007669"/>
    <property type="project" value="InterPro"/>
</dbReference>
<feature type="region of interest" description="Disordered" evidence="10">
    <location>
        <begin position="1238"/>
        <end position="1257"/>
    </location>
</feature>
<keyword evidence="8" id="KW-0238">DNA-binding</keyword>
<dbReference type="EMBL" id="CM010721">
    <property type="protein sequence ID" value="RZC70650.1"/>
    <property type="molecule type" value="Genomic_DNA"/>
</dbReference>
<evidence type="ECO:0000313" key="13">
    <source>
        <dbReference type="Proteomes" id="UP000316621"/>
    </source>
</evidence>
<dbReference type="SMART" id="SM00525">
    <property type="entry name" value="FES"/>
    <property type="match status" value="1"/>
</dbReference>
<dbReference type="InterPro" id="IPR003265">
    <property type="entry name" value="HhH-GPD_domain"/>
</dbReference>
<feature type="compositionally biased region" description="Basic and acidic residues" evidence="10">
    <location>
        <begin position="1475"/>
        <end position="1484"/>
    </location>
</feature>
<dbReference type="InterPro" id="IPR028925">
    <property type="entry name" value="RRM_DME"/>
</dbReference>
<sequence>MDYSRRLMEERGPWIPVTPAKPMPIRPQPMNSNGSQPNWIDAVGVGFPAKYFHQNASLPRSNFTSATTTSNGVMNACFNSMDYADRSRGMSTWEEALLGNHRTAPDIVDNPFPETSCSSNTVGSVWDNIGFSELLALSGTPAGAASILSQRGENIAVSSTNFPISNSHVRGSLQYTNRPIADQNFVTSSNLSNNHSNFSPHAPQYGFPVPNRTTFDLNSPSQTFADAVSNGDISLQFSPITPPQIKGGAVNQHSEIAEHVSVRISDMVNNEVDQGSNNGIEIQCQDSLLHSVVNSPSVAASTLLKENQNADRTEEHGIDLNKTPVLKPKRKKVRPRVLIEGKKPSKTPYHRTKQPSAKETPSVKRKYVRKNGLKTSHTPSANIEEEFNADKVILKSAKKVLNFDLVEVRDGSRSSTTGYHEGLLSSIVDSSSSRCKENSQSQTNEICNGVNSETKLTTELPQGLEVVVENSPARLAFDLNCASTQLLEDCISIPDKPIPTTPPPTRREQTRESLSALLSSIDNTVIIDTCLNNGEPYHLLRNQHTQSYQQNATASILQSDIRFTNQDNLIQSNQIQLEGCDLARGSKRGYCHTIAETDLQSLNPLRSRGSTLQTYQHKLGGHGYHRNSSTAELHFSEISKKTRIERDQNVVNSILDSSKVSFLESTRKEMACKEIAVNANHIALQAKSRSAIQLGNVGINHLNGAGHSAPNLQLQAVANQNCRLPDTWEALLSQTQKPSCEQSEKTPYLGQTKNRSKVPAQFCELSSLTTTLDCSKMPGAPQKMAPIPGDKLGNKNFSRPRESGAHLAVDNQVKKPRRGRPSKTLDNGISVSRSRKKNESLQKREMFMYTQHPVNEKPRGSLDMSWLSMDEIINKIDRLTINDTRTDVTAPEQYALVPFGGEGQMVPYEGLFNGIKKKQLRPKVNLDAETDRVWKLLMGIQNNDGVEGTTQDKEKWWEEERKVFRGRADSFIARMHLIQGDRRFSKWKGSVVDSVVGVFLTQNVSDILSSSAFMCLVARFPLKTATNNNACSKEATQIIVEEPEVCTVDSDDNISWQEKMQDRLLSEQDYVDIRELQLEERETGHSNESFGSNVGGSLNPGTGCQLLVEARDRRAVEDVVSSQNSVVSSQNSIDSTEFQKADGNTTARIRGESLLGNEVRRQLEDVVSSQISADSSSICTDDRIRSYSYFNSGPEMAPSCTSNSVSNHPSFTELLWMGDTPLLQEYYSQESGSFAQNLNSKSCQGSEGKREEKKSVSTSRIDGWKELFSVCPSTSVPEMQLHNAPHYLLQMTPETVVQEVESPKMLGTESRFPLSSDAPQMTTVIDPNWMCKTVMPISETVTNRQKLLANAETALKTDRYPSASKYLELPDISATQETLVREHQDSWNNLQKVRDGTFIYQSSTATESTKPVETQAQMGRVMQQSHSNFVNLSHENLDAEGSTSLTDKQTSQKEQIRSSDGVFNEKTSNASKAKGKPDKEKKKEFDWDSLRRDVYQKGLKREKSNNTMDSLNWEAVRTADVSEIANAIKERGMNNMLAERIKAFLNRLVSDHGSIDLEWLRDVPPDKAKEYLLSIRGLGLKSVECVRLLTLHNLAFPVDTNVGRIAVRLGWVPLQPLPESLQLHLLELYPMLETIQKFLWPRLCTLDQPTLYELHYQLITFGKVFCTKSKPNCNACPMRAECRHFASAFASARLALPGPEEKGIVTSFPSEKYQNPPMDANPISLPLLEANLVSGTRIRKNECEPIIEEPATPENDYAETLESDIEDAFGECPNEIPSINLDMEEFTLTLQNYMQENKMELQEGDLSNALVAITPRAASIPVPKLKNVNRLRTEHLVYELPDSHPLLEGVPRRDPDDHCSYLLAIWTPGETAESIQPPEGCCSSRASGNLCSEKTCFSCNSTREASSQTVRGTLLIPCRTAMRGSFPLNGTYFQVNEVFADHDSSLNPIDVPRAWIWNLPRRTVLFGTSVSTIFKGQTTQEIQNCFWKGFVCVRGFDQKSRAPRPLMARLHFPASKLVKNKLYTTKE</sequence>
<feature type="domain" description="HhH-GPD" evidence="11">
    <location>
        <begin position="1499"/>
        <end position="1664"/>
    </location>
</feature>
<proteinExistence type="inferred from homology"/>
<dbReference type="GO" id="GO:0019104">
    <property type="term" value="F:DNA N-glycosylase activity"/>
    <property type="evidence" value="ECO:0007669"/>
    <property type="project" value="InterPro"/>
</dbReference>
<dbReference type="CDD" id="cd00056">
    <property type="entry name" value="ENDO3c"/>
    <property type="match status" value="1"/>
</dbReference>
<accession>A0A4Y7KE73</accession>
<dbReference type="Gene3D" id="1.10.1670.10">
    <property type="entry name" value="Helix-hairpin-Helix base-excision DNA repair enzymes (C-terminal)"/>
    <property type="match status" value="1"/>
</dbReference>
<keyword evidence="13" id="KW-1185">Reference proteome</keyword>
<evidence type="ECO:0000256" key="1">
    <source>
        <dbReference type="ARBA" id="ARBA00001966"/>
    </source>
</evidence>
<evidence type="ECO:0000256" key="6">
    <source>
        <dbReference type="ARBA" id="ARBA00023004"/>
    </source>
</evidence>
<dbReference type="SUPFAM" id="SSF48150">
    <property type="entry name" value="DNA-glycosylase"/>
    <property type="match status" value="1"/>
</dbReference>
<dbReference type="PANTHER" id="PTHR46213">
    <property type="entry name" value="TRANSCRIPTIONAL ACTIVATOR DEMETER"/>
    <property type="match status" value="1"/>
</dbReference>
<dbReference type="FunFam" id="1.10.1670.10:FF:000004">
    <property type="entry name" value="DNA glycosylase/AP lyase ROS1"/>
    <property type="match status" value="1"/>
</dbReference>
<dbReference type="InterPro" id="IPR044811">
    <property type="entry name" value="DME/ROS1"/>
</dbReference>
<feature type="region of interest" description="Disordered" evidence="10">
    <location>
        <begin position="1440"/>
        <end position="1484"/>
    </location>
</feature>
<keyword evidence="9" id="KW-0539">Nucleus</keyword>
<evidence type="ECO:0000256" key="5">
    <source>
        <dbReference type="ARBA" id="ARBA00022723"/>
    </source>
</evidence>
<dbReference type="Pfam" id="PF15628">
    <property type="entry name" value="RRM_DME"/>
    <property type="match status" value="1"/>
</dbReference>
<dbReference type="OMA" id="WWESERE"/>
<dbReference type="Proteomes" id="UP000316621">
    <property type="component" value="Chromosome 7"/>
</dbReference>
<dbReference type="GO" id="GO:0035514">
    <property type="term" value="F:DNA demethylase activity"/>
    <property type="evidence" value="ECO:0007669"/>
    <property type="project" value="InterPro"/>
</dbReference>
<reference evidence="12 13" key="1">
    <citation type="journal article" date="2018" name="Science">
        <title>The opium poppy genome and morphinan production.</title>
        <authorList>
            <person name="Guo L."/>
            <person name="Winzer T."/>
            <person name="Yang X."/>
            <person name="Li Y."/>
            <person name="Ning Z."/>
            <person name="He Z."/>
            <person name="Teodor R."/>
            <person name="Lu Y."/>
            <person name="Bowser T.A."/>
            <person name="Graham I.A."/>
            <person name="Ye K."/>
        </authorList>
    </citation>
    <scope>NUCLEOTIDE SEQUENCE [LARGE SCALE GENOMIC DNA]</scope>
    <source>
        <strain evidence="13">cv. HN1</strain>
        <tissue evidence="12">Leaves</tissue>
    </source>
</reference>
<dbReference type="InterPro" id="IPR003651">
    <property type="entry name" value="Endonuclease3_FeS-loop_motif"/>
</dbReference>
<feature type="compositionally biased region" description="Basic and acidic residues" evidence="10">
    <location>
        <begin position="308"/>
        <end position="319"/>
    </location>
</feature>
<name>A0A4Y7KE73_PAPSO</name>
<evidence type="ECO:0000256" key="9">
    <source>
        <dbReference type="ARBA" id="ARBA00023242"/>
    </source>
</evidence>
<feature type="region of interest" description="Disordered" evidence="10">
    <location>
        <begin position="798"/>
        <end position="839"/>
    </location>
</feature>
<evidence type="ECO:0000256" key="2">
    <source>
        <dbReference type="ARBA" id="ARBA00004123"/>
    </source>
</evidence>
<dbReference type="Gramene" id="RZC70650">
    <property type="protein sequence ID" value="RZC70650"/>
    <property type="gene ID" value="C5167_035632"/>
</dbReference>
<keyword evidence="7" id="KW-0411">Iron-sulfur</keyword>
<evidence type="ECO:0000256" key="7">
    <source>
        <dbReference type="ARBA" id="ARBA00023014"/>
    </source>
</evidence>
<evidence type="ECO:0000313" key="12">
    <source>
        <dbReference type="EMBL" id="RZC70650.1"/>
    </source>
</evidence>
<dbReference type="Pfam" id="PF15629">
    <property type="entry name" value="Perm-CXXC"/>
    <property type="match status" value="1"/>
</dbReference>
<gene>
    <name evidence="12" type="ORF">C5167_035632</name>
</gene>
<evidence type="ECO:0000256" key="3">
    <source>
        <dbReference type="ARBA" id="ARBA00005646"/>
    </source>
</evidence>
<keyword evidence="4" id="KW-0004">4Fe-4S</keyword>
<dbReference type="GO" id="GO:0051539">
    <property type="term" value="F:4 iron, 4 sulfur cluster binding"/>
    <property type="evidence" value="ECO:0007669"/>
    <property type="project" value="UniProtKB-KW"/>
</dbReference>
<evidence type="ECO:0000256" key="4">
    <source>
        <dbReference type="ARBA" id="ARBA00022485"/>
    </source>
</evidence>
<dbReference type="GO" id="GO:0003677">
    <property type="term" value="F:DNA binding"/>
    <property type="evidence" value="ECO:0007669"/>
    <property type="project" value="UniProtKB-KW"/>
</dbReference>
<evidence type="ECO:0000259" key="11">
    <source>
        <dbReference type="SMART" id="SM00478"/>
    </source>
</evidence>
<dbReference type="PANTHER" id="PTHR46213:SF13">
    <property type="entry name" value="DEMETER-LIKE PROTEIN 2-RELATED"/>
    <property type="match status" value="1"/>
</dbReference>
<feature type="compositionally biased region" description="Basic residues" evidence="10">
    <location>
        <begin position="363"/>
        <end position="372"/>
    </location>
</feature>
<dbReference type="GO" id="GO:0006284">
    <property type="term" value="P:base-excision repair"/>
    <property type="evidence" value="ECO:0007669"/>
    <property type="project" value="InterPro"/>
</dbReference>
<dbReference type="OrthoDB" id="5607at2759"/>
<protein>
    <recommendedName>
        <fullName evidence="11">HhH-GPD domain-containing protein</fullName>
    </recommendedName>
</protein>
<comment type="cofactor">
    <cofactor evidence="1">
        <name>[4Fe-4S] cluster</name>
        <dbReference type="ChEBI" id="CHEBI:49883"/>
    </cofactor>
</comment>
<feature type="region of interest" description="Disordered" evidence="10">
    <location>
        <begin position="305"/>
        <end position="377"/>
    </location>
</feature>
<organism evidence="12 13">
    <name type="scientific">Papaver somniferum</name>
    <name type="common">Opium poppy</name>
    <dbReference type="NCBI Taxonomy" id="3469"/>
    <lineage>
        <taxon>Eukaryota</taxon>
        <taxon>Viridiplantae</taxon>
        <taxon>Streptophyta</taxon>
        <taxon>Embryophyta</taxon>
        <taxon>Tracheophyta</taxon>
        <taxon>Spermatophyta</taxon>
        <taxon>Magnoliopsida</taxon>
        <taxon>Ranunculales</taxon>
        <taxon>Papaveraceae</taxon>
        <taxon>Papaveroideae</taxon>
        <taxon>Papaver</taxon>
    </lineage>
</organism>
<comment type="similarity">
    <text evidence="3">Belongs to the DNA glycosylase family. DEMETER subfamily.</text>
</comment>
<dbReference type="InterPro" id="IPR028924">
    <property type="entry name" value="Perm-CXXC"/>
</dbReference>
<evidence type="ECO:0000256" key="10">
    <source>
        <dbReference type="SAM" id="MobiDB-lite"/>
    </source>
</evidence>
<dbReference type="InterPro" id="IPR023170">
    <property type="entry name" value="HhH_base_excis_C"/>
</dbReference>
<dbReference type="Gene3D" id="1.10.340.30">
    <property type="entry name" value="Hypothetical protein, domain 2"/>
    <property type="match status" value="1"/>
</dbReference>
<comment type="subcellular location">
    <subcellularLocation>
        <location evidence="2">Nucleus</location>
    </subcellularLocation>
</comment>
<dbReference type="SMART" id="SM00478">
    <property type="entry name" value="ENDO3c"/>
    <property type="match status" value="1"/>
</dbReference>
<feature type="compositionally biased region" description="Basic residues" evidence="10">
    <location>
        <begin position="344"/>
        <end position="353"/>
    </location>
</feature>
<dbReference type="InterPro" id="IPR011257">
    <property type="entry name" value="DNA_glycosylase"/>
</dbReference>
<keyword evidence="5" id="KW-0479">Metal-binding</keyword>
<dbReference type="GO" id="GO:0005634">
    <property type="term" value="C:nucleus"/>
    <property type="evidence" value="ECO:0007669"/>
    <property type="project" value="UniProtKB-SubCell"/>
</dbReference>